<protein>
    <submittedName>
        <fullName evidence="2">Uncharacterized protein</fullName>
    </submittedName>
</protein>
<dbReference type="AlphaFoldDB" id="A0A3A2ZUU3"/>
<evidence type="ECO:0000313" key="2">
    <source>
        <dbReference type="EMBL" id="RJE26490.1"/>
    </source>
</evidence>
<sequence length="132" mass="14419">MGLSKLFPCLRKKEVQKQDGGNNSGAGNNSAPNSSNVPQIPPIDQIANDSGKQKTEFPDDEKPPKDEGEPPEKISQRVWDRAYDDLATAADTKDLVEAYVKLIPEALKPDDAQKSTENGNEEAAAKMRNPEQ</sequence>
<feature type="region of interest" description="Disordered" evidence="1">
    <location>
        <begin position="105"/>
        <end position="132"/>
    </location>
</feature>
<feature type="compositionally biased region" description="Low complexity" evidence="1">
    <location>
        <begin position="25"/>
        <end position="36"/>
    </location>
</feature>
<dbReference type="EMBL" id="MVGC01000021">
    <property type="protein sequence ID" value="RJE26490.1"/>
    <property type="molecule type" value="Genomic_DNA"/>
</dbReference>
<evidence type="ECO:0000313" key="3">
    <source>
        <dbReference type="Proteomes" id="UP000266188"/>
    </source>
</evidence>
<proteinExistence type="predicted"/>
<organism evidence="2 3">
    <name type="scientific">Aspergillus sclerotialis</name>
    <dbReference type="NCBI Taxonomy" id="2070753"/>
    <lineage>
        <taxon>Eukaryota</taxon>
        <taxon>Fungi</taxon>
        <taxon>Dikarya</taxon>
        <taxon>Ascomycota</taxon>
        <taxon>Pezizomycotina</taxon>
        <taxon>Eurotiomycetes</taxon>
        <taxon>Eurotiomycetidae</taxon>
        <taxon>Eurotiales</taxon>
        <taxon>Aspergillaceae</taxon>
        <taxon>Aspergillus</taxon>
        <taxon>Aspergillus subgen. Polypaecilum</taxon>
    </lineage>
</organism>
<feature type="compositionally biased region" description="Basic and acidic residues" evidence="1">
    <location>
        <begin position="51"/>
        <end position="78"/>
    </location>
</feature>
<keyword evidence="3" id="KW-1185">Reference proteome</keyword>
<gene>
    <name evidence="2" type="ORF">PHISCL_01200</name>
</gene>
<name>A0A3A2ZUU3_9EURO</name>
<feature type="compositionally biased region" description="Basic and acidic residues" evidence="1">
    <location>
        <begin position="123"/>
        <end position="132"/>
    </location>
</feature>
<feature type="region of interest" description="Disordered" evidence="1">
    <location>
        <begin position="1"/>
        <end position="78"/>
    </location>
</feature>
<dbReference type="Proteomes" id="UP000266188">
    <property type="component" value="Unassembled WGS sequence"/>
</dbReference>
<evidence type="ECO:0000256" key="1">
    <source>
        <dbReference type="SAM" id="MobiDB-lite"/>
    </source>
</evidence>
<comment type="caution">
    <text evidence="2">The sequence shown here is derived from an EMBL/GenBank/DDBJ whole genome shotgun (WGS) entry which is preliminary data.</text>
</comment>
<accession>A0A3A2ZUU3</accession>
<reference evidence="3" key="1">
    <citation type="submission" date="2017-02" db="EMBL/GenBank/DDBJ databases">
        <authorList>
            <person name="Tafer H."/>
            <person name="Lopandic K."/>
        </authorList>
    </citation>
    <scope>NUCLEOTIDE SEQUENCE [LARGE SCALE GENOMIC DNA]</scope>
    <source>
        <strain evidence="3">CBS 366.77</strain>
    </source>
</reference>